<keyword evidence="2" id="KW-0408">Iron</keyword>
<evidence type="ECO:0000313" key="5">
    <source>
        <dbReference type="Proteomes" id="UP000050454"/>
    </source>
</evidence>
<keyword evidence="2" id="KW-0411">Iron-sulfur</keyword>
<dbReference type="InterPro" id="IPR004559">
    <property type="entry name" value="HemW-like"/>
</dbReference>
<keyword evidence="2" id="KW-0004">4Fe-4S</keyword>
<dbReference type="InterPro" id="IPR010723">
    <property type="entry name" value="HemN_C"/>
</dbReference>
<dbReference type="EMBL" id="LGTQ01000005">
    <property type="protein sequence ID" value="KPM49506.1"/>
    <property type="molecule type" value="Genomic_DNA"/>
</dbReference>
<comment type="subcellular location">
    <subcellularLocation>
        <location evidence="2">Cytoplasm</location>
    </subcellularLocation>
</comment>
<dbReference type="SFLD" id="SFLDS00029">
    <property type="entry name" value="Radical_SAM"/>
    <property type="match status" value="1"/>
</dbReference>
<keyword evidence="2" id="KW-0949">S-adenosyl-L-methionine</keyword>
<dbReference type="NCBIfam" id="TIGR00539">
    <property type="entry name" value="hemN_rel"/>
    <property type="match status" value="1"/>
</dbReference>
<gene>
    <name evidence="4" type="ORF">AFM12_02565</name>
</gene>
<keyword evidence="2" id="KW-0349">Heme</keyword>
<comment type="function">
    <text evidence="2">Probably acts as a heme chaperone, transferring heme to an unknown acceptor. Binds one molecule of heme per monomer, possibly covalently. Binds 1 [4Fe-4S] cluster. The cluster is coordinated with 3 cysteines and an exchangeable S-adenosyl-L-methionine.</text>
</comment>
<dbReference type="InterPro" id="IPR058240">
    <property type="entry name" value="rSAM_sf"/>
</dbReference>
<dbReference type="GO" id="GO:0004109">
    <property type="term" value="F:coproporphyrinogen oxidase activity"/>
    <property type="evidence" value="ECO:0007669"/>
    <property type="project" value="InterPro"/>
</dbReference>
<dbReference type="SMART" id="SM00729">
    <property type="entry name" value="Elp3"/>
    <property type="match status" value="1"/>
</dbReference>
<dbReference type="RefSeq" id="WP_055143707.1">
    <property type="nucleotide sequence ID" value="NZ_JXSZ01000005.1"/>
</dbReference>
<protein>
    <recommendedName>
        <fullName evidence="2">Heme chaperone HemW</fullName>
    </recommendedName>
</protein>
<dbReference type="Proteomes" id="UP000050454">
    <property type="component" value="Unassembled WGS sequence"/>
</dbReference>
<dbReference type="STRING" id="1605367.AFM12_02565"/>
<reference evidence="4 5" key="1">
    <citation type="submission" date="2015-07" db="EMBL/GenBank/DDBJ databases">
        <title>The draft genome sequence of Leadbetterella sp. JN14-9.</title>
        <authorList>
            <person name="Liu Y."/>
            <person name="Du J."/>
            <person name="Shao Z."/>
        </authorList>
    </citation>
    <scope>NUCLEOTIDE SEQUENCE [LARGE SCALE GENOMIC DNA]</scope>
    <source>
        <strain evidence="4 5">JN14-9</strain>
    </source>
</reference>
<dbReference type="CDD" id="cd01335">
    <property type="entry name" value="Radical_SAM"/>
    <property type="match status" value="1"/>
</dbReference>
<dbReference type="InterPro" id="IPR006638">
    <property type="entry name" value="Elp3/MiaA/NifB-like_rSAM"/>
</dbReference>
<dbReference type="SUPFAM" id="SSF102114">
    <property type="entry name" value="Radical SAM enzymes"/>
    <property type="match status" value="1"/>
</dbReference>
<dbReference type="GO" id="GO:0006779">
    <property type="term" value="P:porphyrin-containing compound biosynthetic process"/>
    <property type="evidence" value="ECO:0007669"/>
    <property type="project" value="InterPro"/>
</dbReference>
<feature type="domain" description="Radical SAM core" evidence="3">
    <location>
        <begin position="1"/>
        <end position="230"/>
    </location>
</feature>
<comment type="caution">
    <text evidence="4">The sequence shown here is derived from an EMBL/GenBank/DDBJ whole genome shotgun (WGS) entry which is preliminary data.</text>
</comment>
<dbReference type="InterPro" id="IPR023404">
    <property type="entry name" value="rSAM_horseshoe"/>
</dbReference>
<dbReference type="PANTHER" id="PTHR13932:SF5">
    <property type="entry name" value="RADICAL S-ADENOSYL METHIONINE DOMAIN-CONTAINING PROTEIN 1, MITOCHONDRIAL"/>
    <property type="match status" value="1"/>
</dbReference>
<organism evidence="4 5">
    <name type="scientific">Jiulongibacter sediminis</name>
    <dbReference type="NCBI Taxonomy" id="1605367"/>
    <lineage>
        <taxon>Bacteria</taxon>
        <taxon>Pseudomonadati</taxon>
        <taxon>Bacteroidota</taxon>
        <taxon>Cytophagia</taxon>
        <taxon>Cytophagales</taxon>
        <taxon>Leadbetterellaceae</taxon>
        <taxon>Jiulongibacter</taxon>
    </lineage>
</organism>
<dbReference type="AlphaFoldDB" id="A0A0P7C7I5"/>
<evidence type="ECO:0000256" key="1">
    <source>
        <dbReference type="ARBA" id="ARBA00006100"/>
    </source>
</evidence>
<sequence>MHLYLHIPFCKQACHYCDFHFSTNLSKKKELVSGLVREIELQKDYLKNKHLNTIYFGGGTPSLLDKEELSSVFEAINRFYTVDSKAEVTLEANPDDVNDKSLRLWKSLGINRLSLGIQSFDEAQLKYLNRAHTAEHAELCIQKSLDAGFKDFSIDLIYGIPHPTHDIWKKNLEKALSYSFTHLSAYCLTIEDKTVFGHQLKKKQMKPIDEDFAVEQFEILLGETGKHQFEQYEISNFTRNHQYARHNTSYWKGEPYLGIGPSAHSFDGINRQWNVSNNALYIKSLAEDKVLFEVEQLSKTDIANELIMTGLRTKWGVDLTKVSSLIDEDFNRTLSHYLDHQMLQKVGETIFLTPQGKLQADRIASDLFFT</sequence>
<keyword evidence="2" id="KW-0143">Chaperone</keyword>
<dbReference type="Gene3D" id="3.80.30.20">
    <property type="entry name" value="tm_1862 like domain"/>
    <property type="match status" value="1"/>
</dbReference>
<dbReference type="Pfam" id="PF04055">
    <property type="entry name" value="Radical_SAM"/>
    <property type="match status" value="1"/>
</dbReference>
<comment type="similarity">
    <text evidence="1">Belongs to the anaerobic coproporphyrinogen-III oxidase family. HemW subfamily.</text>
</comment>
<dbReference type="GO" id="GO:0051539">
    <property type="term" value="F:4 iron, 4 sulfur cluster binding"/>
    <property type="evidence" value="ECO:0007669"/>
    <property type="project" value="UniProtKB-UniRule"/>
</dbReference>
<dbReference type="Pfam" id="PF06969">
    <property type="entry name" value="HemN_C"/>
    <property type="match status" value="1"/>
</dbReference>
<name>A0A0P7C7I5_9BACT</name>
<keyword evidence="2" id="KW-0479">Metal-binding</keyword>
<dbReference type="InterPro" id="IPR007197">
    <property type="entry name" value="rSAM"/>
</dbReference>
<evidence type="ECO:0000313" key="4">
    <source>
        <dbReference type="EMBL" id="KPM49506.1"/>
    </source>
</evidence>
<proteinExistence type="inferred from homology"/>
<dbReference type="PATRIC" id="fig|1605367.3.peg.1857"/>
<dbReference type="PANTHER" id="PTHR13932">
    <property type="entry name" value="COPROPORPHYRINIGEN III OXIDASE"/>
    <property type="match status" value="1"/>
</dbReference>
<accession>A0A0P7C7I5</accession>
<keyword evidence="5" id="KW-1185">Reference proteome</keyword>
<keyword evidence="2" id="KW-0963">Cytoplasm</keyword>
<dbReference type="GO" id="GO:0005737">
    <property type="term" value="C:cytoplasm"/>
    <property type="evidence" value="ECO:0007669"/>
    <property type="project" value="UniProtKB-SubCell"/>
</dbReference>
<evidence type="ECO:0000259" key="3">
    <source>
        <dbReference type="PROSITE" id="PS51918"/>
    </source>
</evidence>
<dbReference type="InterPro" id="IPR034505">
    <property type="entry name" value="Coproporphyrinogen-III_oxidase"/>
</dbReference>
<evidence type="ECO:0000256" key="2">
    <source>
        <dbReference type="RuleBase" id="RU364116"/>
    </source>
</evidence>
<dbReference type="SFLD" id="SFLDF00288">
    <property type="entry name" value="HemN-like__clustered_with_nucl"/>
    <property type="match status" value="1"/>
</dbReference>
<dbReference type="SFLD" id="SFLDF00562">
    <property type="entry name" value="HemN-like__clustered_with_heat"/>
    <property type="match status" value="1"/>
</dbReference>
<dbReference type="OrthoDB" id="9808022at2"/>
<dbReference type="GO" id="GO:0046872">
    <property type="term" value="F:metal ion binding"/>
    <property type="evidence" value="ECO:0007669"/>
    <property type="project" value="UniProtKB-UniRule"/>
</dbReference>
<dbReference type="PROSITE" id="PS51918">
    <property type="entry name" value="RADICAL_SAM"/>
    <property type="match status" value="1"/>
</dbReference>
<dbReference type="SFLD" id="SFLDG01065">
    <property type="entry name" value="anaerobic_coproporphyrinogen-I"/>
    <property type="match status" value="1"/>
</dbReference>